<protein>
    <recommendedName>
        <fullName evidence="11">Glycosyltransferase RgtA/B/C/D-like domain-containing protein</fullName>
    </recommendedName>
</protein>
<gene>
    <name evidence="9" type="ORF">H4K34_16790</name>
</gene>
<keyword evidence="7 8" id="KW-0472">Membrane</keyword>
<dbReference type="Proteomes" id="UP000516305">
    <property type="component" value="Chromosome"/>
</dbReference>
<feature type="transmembrane region" description="Helical" evidence="8">
    <location>
        <begin position="262"/>
        <end position="283"/>
    </location>
</feature>
<keyword evidence="4" id="KW-0808">Transferase</keyword>
<keyword evidence="5 8" id="KW-0812">Transmembrane</keyword>
<dbReference type="InterPro" id="IPR050297">
    <property type="entry name" value="LipidA_mod_glycosyltrf_83"/>
</dbReference>
<evidence type="ECO:0000256" key="3">
    <source>
        <dbReference type="ARBA" id="ARBA00022676"/>
    </source>
</evidence>
<name>A0A7H0VE60_9FLAO</name>
<dbReference type="GO" id="GO:0005886">
    <property type="term" value="C:plasma membrane"/>
    <property type="evidence" value="ECO:0007669"/>
    <property type="project" value="UniProtKB-SubCell"/>
</dbReference>
<evidence type="ECO:0000256" key="5">
    <source>
        <dbReference type="ARBA" id="ARBA00022692"/>
    </source>
</evidence>
<feature type="transmembrane region" description="Helical" evidence="8">
    <location>
        <begin position="323"/>
        <end position="343"/>
    </location>
</feature>
<evidence type="ECO:0000256" key="1">
    <source>
        <dbReference type="ARBA" id="ARBA00004651"/>
    </source>
</evidence>
<evidence type="ECO:0000313" key="9">
    <source>
        <dbReference type="EMBL" id="QNR24008.1"/>
    </source>
</evidence>
<proteinExistence type="predicted"/>
<keyword evidence="10" id="KW-1185">Reference proteome</keyword>
<feature type="transmembrane region" description="Helical" evidence="8">
    <location>
        <begin position="208"/>
        <end position="228"/>
    </location>
</feature>
<evidence type="ECO:0000256" key="6">
    <source>
        <dbReference type="ARBA" id="ARBA00022989"/>
    </source>
</evidence>
<dbReference type="PANTHER" id="PTHR33908:SF11">
    <property type="entry name" value="MEMBRANE PROTEIN"/>
    <property type="match status" value="1"/>
</dbReference>
<keyword evidence="3" id="KW-0328">Glycosyltransferase</keyword>
<dbReference type="GO" id="GO:0009103">
    <property type="term" value="P:lipopolysaccharide biosynthetic process"/>
    <property type="evidence" value="ECO:0007669"/>
    <property type="project" value="UniProtKB-ARBA"/>
</dbReference>
<reference evidence="9 10" key="1">
    <citation type="submission" date="2020-08" db="EMBL/GenBank/DDBJ databases">
        <title>Croceimicrobium hydrocarbonivorans gen. nov., sp. nov., a novel marine bacterium isolated from a bacterial consortium that degrades polyethylene terephthalate.</title>
        <authorList>
            <person name="Liu R."/>
        </authorList>
    </citation>
    <scope>NUCLEOTIDE SEQUENCE [LARGE SCALE GENOMIC DNA]</scope>
    <source>
        <strain evidence="9 10">A20-9</strain>
    </source>
</reference>
<evidence type="ECO:0000256" key="2">
    <source>
        <dbReference type="ARBA" id="ARBA00022475"/>
    </source>
</evidence>
<feature type="transmembrane region" description="Helical" evidence="8">
    <location>
        <begin position="295"/>
        <end position="317"/>
    </location>
</feature>
<dbReference type="PANTHER" id="PTHR33908">
    <property type="entry name" value="MANNOSYLTRANSFERASE YKCB-RELATED"/>
    <property type="match status" value="1"/>
</dbReference>
<organism evidence="9 10">
    <name type="scientific">Croceimicrobium hydrocarbonivorans</name>
    <dbReference type="NCBI Taxonomy" id="2761580"/>
    <lineage>
        <taxon>Bacteria</taxon>
        <taxon>Pseudomonadati</taxon>
        <taxon>Bacteroidota</taxon>
        <taxon>Flavobacteriia</taxon>
        <taxon>Flavobacteriales</taxon>
        <taxon>Owenweeksiaceae</taxon>
        <taxon>Croceimicrobium</taxon>
    </lineage>
</organism>
<comment type="subcellular location">
    <subcellularLocation>
        <location evidence="1">Cell membrane</location>
        <topology evidence="1">Multi-pass membrane protein</topology>
    </subcellularLocation>
</comment>
<keyword evidence="2" id="KW-1003">Cell membrane</keyword>
<dbReference type="EMBL" id="CP060139">
    <property type="protein sequence ID" value="QNR24008.1"/>
    <property type="molecule type" value="Genomic_DNA"/>
</dbReference>
<dbReference type="KEGG" id="chyd:H4K34_16790"/>
<feature type="transmembrane region" description="Helical" evidence="8">
    <location>
        <begin position="166"/>
        <end position="196"/>
    </location>
</feature>
<evidence type="ECO:0000256" key="8">
    <source>
        <dbReference type="SAM" id="Phobius"/>
    </source>
</evidence>
<evidence type="ECO:0008006" key="11">
    <source>
        <dbReference type="Google" id="ProtNLM"/>
    </source>
</evidence>
<evidence type="ECO:0000256" key="7">
    <source>
        <dbReference type="ARBA" id="ARBA00023136"/>
    </source>
</evidence>
<feature type="transmembrane region" description="Helical" evidence="8">
    <location>
        <begin position="355"/>
        <end position="374"/>
    </location>
</feature>
<evidence type="ECO:0000256" key="4">
    <source>
        <dbReference type="ARBA" id="ARBA00022679"/>
    </source>
</evidence>
<dbReference type="AlphaFoldDB" id="A0A7H0VE60"/>
<accession>A0A7H0VE60</accession>
<feature type="transmembrane region" description="Helical" evidence="8">
    <location>
        <begin position="110"/>
        <end position="128"/>
    </location>
</feature>
<dbReference type="GO" id="GO:0016763">
    <property type="term" value="F:pentosyltransferase activity"/>
    <property type="evidence" value="ECO:0007669"/>
    <property type="project" value="TreeGrafter"/>
</dbReference>
<feature type="transmembrane region" description="Helical" evidence="8">
    <location>
        <begin position="78"/>
        <end position="98"/>
    </location>
</feature>
<evidence type="ECO:0000313" key="10">
    <source>
        <dbReference type="Proteomes" id="UP000516305"/>
    </source>
</evidence>
<sequence length="486" mass="56488">MGKQIRKPYVLWLMFAVGAVFFSIVIFRALWVPITHDEAYTYLHYVRQPWAGIILYKPPHIPNNHILNTLLAKLSVQIFGLSDFSLRLPNVIAAIIYFRYAALLARKFRFPGIQILAFLLLCFQLYFIDFFAMARGYGMGMALSLASIYHLYCYRDLNNGHHIWRTLLFAAFAVYANFTFLYSYVALVGLILILYWSEGKNQTKSLGVLWRPVGIVTAVLALLIVIPLRNISGDLFGSDSNFWESSMHSLAWIFTYKQHFDIGLWISGFTAITLIAGAAFFAWDHFRKESQIGWYFYSELLIWLLFTAGAQIAQHFILGTEYLIGRTVMVYAPLLLTYFIFLFQRLNRYRHGEHYQLALSLILVIGAALNFRYLNFKEAVEWTYDASHKEAIADLEESKAIDVESFQLGINWLFEPALNFYRESEELSWLAPLSREGYQDKEYDAYYLWKEKDADFIQKLEQENSGYSLIATYDNGAVLFIREDYL</sequence>
<feature type="transmembrane region" description="Helical" evidence="8">
    <location>
        <begin position="9"/>
        <end position="31"/>
    </location>
</feature>
<keyword evidence="6 8" id="KW-1133">Transmembrane helix</keyword>
<dbReference type="RefSeq" id="WP_210758541.1">
    <property type="nucleotide sequence ID" value="NZ_CP060139.1"/>
</dbReference>